<keyword evidence="3" id="KW-0472">Membrane</keyword>
<reference evidence="5" key="1">
    <citation type="journal article" date="2021" name="Front. Plant Sci.">
        <title>Chromosome-Scale Genome Assembly for Chinese Sour Jujube and Insights Into Its Genome Evolution and Domestication Signature.</title>
        <authorList>
            <person name="Shen L.-Y."/>
            <person name="Luo H."/>
            <person name="Wang X.-L."/>
            <person name="Wang X.-M."/>
            <person name="Qiu X.-J."/>
            <person name="Liu H."/>
            <person name="Zhou S.-S."/>
            <person name="Jia K.-H."/>
            <person name="Nie S."/>
            <person name="Bao Y.-T."/>
            <person name="Zhang R.-G."/>
            <person name="Yun Q.-Z."/>
            <person name="Chai Y.-H."/>
            <person name="Lu J.-Y."/>
            <person name="Li Y."/>
            <person name="Zhao S.-W."/>
            <person name="Mao J.-F."/>
            <person name="Jia S.-G."/>
            <person name="Mao Y.-M."/>
        </authorList>
    </citation>
    <scope>NUCLEOTIDE SEQUENCE</scope>
    <source>
        <strain evidence="5">AT0</strain>
        <tissue evidence="5">Leaf</tissue>
    </source>
</reference>
<protein>
    <recommendedName>
        <fullName evidence="4">PGG domain-containing protein</fullName>
    </recommendedName>
</protein>
<feature type="region of interest" description="Disordered" evidence="2">
    <location>
        <begin position="311"/>
        <end position="355"/>
    </location>
</feature>
<organism evidence="5 6">
    <name type="scientific">Ziziphus jujuba var. spinosa</name>
    <dbReference type="NCBI Taxonomy" id="714518"/>
    <lineage>
        <taxon>Eukaryota</taxon>
        <taxon>Viridiplantae</taxon>
        <taxon>Streptophyta</taxon>
        <taxon>Embryophyta</taxon>
        <taxon>Tracheophyta</taxon>
        <taxon>Spermatophyta</taxon>
        <taxon>Magnoliopsida</taxon>
        <taxon>eudicotyledons</taxon>
        <taxon>Gunneridae</taxon>
        <taxon>Pentapetalae</taxon>
        <taxon>rosids</taxon>
        <taxon>fabids</taxon>
        <taxon>Rosales</taxon>
        <taxon>Rhamnaceae</taxon>
        <taxon>Paliureae</taxon>
        <taxon>Ziziphus</taxon>
    </lineage>
</organism>
<dbReference type="Pfam" id="PF13962">
    <property type="entry name" value="PGG"/>
    <property type="match status" value="1"/>
</dbReference>
<evidence type="ECO:0000256" key="2">
    <source>
        <dbReference type="SAM" id="MobiDB-lite"/>
    </source>
</evidence>
<keyword evidence="1" id="KW-0040">ANK repeat</keyword>
<dbReference type="AlphaFoldDB" id="A0A978VZY2"/>
<dbReference type="SMART" id="SM00248">
    <property type="entry name" value="ANK"/>
    <property type="match status" value="5"/>
</dbReference>
<feature type="repeat" description="ANK" evidence="1">
    <location>
        <begin position="81"/>
        <end position="113"/>
    </location>
</feature>
<dbReference type="SUPFAM" id="SSF48403">
    <property type="entry name" value="Ankyrin repeat"/>
    <property type="match status" value="1"/>
</dbReference>
<proteinExistence type="predicted"/>
<feature type="domain" description="PGG" evidence="4">
    <location>
        <begin position="475"/>
        <end position="586"/>
    </location>
</feature>
<dbReference type="Proteomes" id="UP000813462">
    <property type="component" value="Unassembled WGS sequence"/>
</dbReference>
<accession>A0A978VZY2</accession>
<feature type="transmembrane region" description="Helical" evidence="3">
    <location>
        <begin position="562"/>
        <end position="588"/>
    </location>
</feature>
<gene>
    <name evidence="5" type="ORF">FEM48_Zijuj01G0075400</name>
</gene>
<dbReference type="InterPro" id="IPR002110">
    <property type="entry name" value="Ankyrin_rpt"/>
</dbReference>
<evidence type="ECO:0000256" key="3">
    <source>
        <dbReference type="SAM" id="Phobius"/>
    </source>
</evidence>
<dbReference type="PANTHER" id="PTHR24177">
    <property type="entry name" value="CASKIN"/>
    <property type="match status" value="1"/>
</dbReference>
<dbReference type="GO" id="GO:0016020">
    <property type="term" value="C:membrane"/>
    <property type="evidence" value="ECO:0007669"/>
    <property type="project" value="TreeGrafter"/>
</dbReference>
<keyword evidence="3" id="KW-0812">Transmembrane</keyword>
<dbReference type="InterPro" id="IPR026961">
    <property type="entry name" value="PGG_dom"/>
</dbReference>
<feature type="transmembrane region" description="Helical" evidence="3">
    <location>
        <begin position="522"/>
        <end position="542"/>
    </location>
</feature>
<dbReference type="EMBL" id="JAEACU010000001">
    <property type="protein sequence ID" value="KAH7545266.1"/>
    <property type="molecule type" value="Genomic_DNA"/>
</dbReference>
<dbReference type="PROSITE" id="PS50297">
    <property type="entry name" value="ANK_REP_REGION"/>
    <property type="match status" value="1"/>
</dbReference>
<feature type="transmembrane region" description="Helical" evidence="3">
    <location>
        <begin position="483"/>
        <end position="502"/>
    </location>
</feature>
<evidence type="ECO:0000313" key="5">
    <source>
        <dbReference type="EMBL" id="KAH7545266.1"/>
    </source>
</evidence>
<keyword evidence="3" id="KW-1133">Transmembrane helix</keyword>
<evidence type="ECO:0000259" key="4">
    <source>
        <dbReference type="Pfam" id="PF13962"/>
    </source>
</evidence>
<evidence type="ECO:0000256" key="1">
    <source>
        <dbReference type="PROSITE-ProRule" id="PRU00023"/>
    </source>
</evidence>
<feature type="transmembrane region" description="Helical" evidence="3">
    <location>
        <begin position="594"/>
        <end position="619"/>
    </location>
</feature>
<name>A0A978VZY2_ZIZJJ</name>
<evidence type="ECO:0000313" key="6">
    <source>
        <dbReference type="Proteomes" id="UP000813462"/>
    </source>
</evidence>
<dbReference type="PANTHER" id="PTHR24177:SF344">
    <property type="entry name" value="PGG DOMAIN-CONTAINING PROTEIN"/>
    <property type="match status" value="1"/>
</dbReference>
<dbReference type="Pfam" id="PF12796">
    <property type="entry name" value="Ank_2"/>
    <property type="match status" value="1"/>
</dbReference>
<sequence length="635" mass="71276">MTKPYRAAMRGKWTEVKSFYDKHNELLHTPLTAAGDTALHIAVYIVKTDLLEALLQKLKSESEDFPFNIEGYSPYQVKNEHGHTPLHLAAAAGNLPALKLLLDYDVELLNVQNNREETALFRAAAFGRTKVVRNLASRIHDKGPHLRRKDSTSILHIAILGKYFETAVELLKWGVSPYMVDENGMTGFQLLANMPSAFKSGYRMGKLKALLYYCLPDVEYAENFDKEIDPEPHVMSCQNVDIESGNAKKYLQPSSQPAERPSVVSRVYNAFWRCVARGFPIIKELWRDKKKHTKVLELTKILAETDFSWKSGHSGGAPNEKISTLRDDEEDIGGGEKQEDEDASDERPPPKAASSSSFLYETPFIAAARNGILEIVQAILHILDLLESSYVPITRLRKKINVDGDSILHSAAYLGLSFSRDRPGEALRMQSEIQWFKRVQKIVPQYFINHRNSNKMTAQELFTEEHKTLVKGAQEWLMRTTQACTLVAVLIATVAFTCAYTVPGGTSKTGQPLLLKTTAFSIFATSDALSLCFSLTSVVVFLSIMTSKMHEQDFRSSLPSKLVLGLTTLFLAVTFMMVAFAATLMLMIRQRLHWAAIPIYTIACCPVTIFIFLQLPLYLNIAWFTVKDLFSGISA</sequence>
<comment type="caution">
    <text evidence="5">The sequence shown here is derived from an EMBL/GenBank/DDBJ whole genome shotgun (WGS) entry which is preliminary data.</text>
</comment>
<feature type="compositionally biased region" description="Acidic residues" evidence="2">
    <location>
        <begin position="327"/>
        <end position="344"/>
    </location>
</feature>
<dbReference type="Gene3D" id="1.25.40.20">
    <property type="entry name" value="Ankyrin repeat-containing domain"/>
    <property type="match status" value="1"/>
</dbReference>
<dbReference type="InterPro" id="IPR036770">
    <property type="entry name" value="Ankyrin_rpt-contain_sf"/>
</dbReference>
<dbReference type="PROSITE" id="PS50088">
    <property type="entry name" value="ANK_REPEAT"/>
    <property type="match status" value="1"/>
</dbReference>